<gene>
    <name evidence="2" type="ORF">CryarDRAFT_3904</name>
</gene>
<evidence type="ECO:0000256" key="1">
    <source>
        <dbReference type="ARBA" id="ARBA00005806"/>
    </source>
</evidence>
<comment type="similarity">
    <text evidence="1">Belongs to the FldB/FldC dehydratase alpha/beta subunit family.</text>
</comment>
<dbReference type="GO" id="GO:0016836">
    <property type="term" value="F:hydro-lyase activity"/>
    <property type="evidence" value="ECO:0007669"/>
    <property type="project" value="UniProtKB-ARBA"/>
</dbReference>
<name>A0A010ZVI6_9ACTN</name>
<sequence>MTDRPASARAALDHQRSWFADVQRRAADGEPIVLANADAPQEIFRAMDVPYVVNQWWASIIGAKRLSGAYLSRLRGLGFPDTSEQYNSLALAGLLGPDADGGPWGGLPRPSLVVAETSGDVLHKVFGAWESELGVPYYAFESAAEPEVPVNWWELMPDRWEQAIGPARIDLMSEELLGLIRHVETLTGRTLRQSRLREVMRLSNEQAEWNRRTRDLLASARPCPVRVSDVIPSVMIPQWHRGTQWAVDAAERLYSEVRERVEAGAGAAAEPERLRLMWIGRGLWHDMDFYRRFERSHGAVFVWSMYLALAADAYARYGDDPLRALAARFCAFHDQMYTPPWSGEWYTKEARSHGVHGVVHLVSADSSNAWATSRCLRDAGFPVLEIELENADARAYDADEVNGRIERWLDGLAS</sequence>
<evidence type="ECO:0000313" key="3">
    <source>
        <dbReference type="Proteomes" id="UP000021053"/>
    </source>
</evidence>
<dbReference type="InterPro" id="IPR010327">
    <property type="entry name" value="FldB/FldC_alpha/beta"/>
</dbReference>
<accession>A0A010ZVI6</accession>
<dbReference type="EMBL" id="JFBT01000001">
    <property type="protein sequence ID" value="EXG82704.1"/>
    <property type="molecule type" value="Genomic_DNA"/>
</dbReference>
<dbReference type="Pfam" id="PF06050">
    <property type="entry name" value="HGD-D"/>
    <property type="match status" value="1"/>
</dbReference>
<proteinExistence type="inferred from homology"/>
<dbReference type="PATRIC" id="fig|927661.3.peg.3873"/>
<dbReference type="OrthoDB" id="3175226at2"/>
<dbReference type="HOGENOM" id="CLU_663623_0_0_11"/>
<evidence type="ECO:0000313" key="2">
    <source>
        <dbReference type="EMBL" id="EXG82704.1"/>
    </source>
</evidence>
<dbReference type="RefSeq" id="WP_035852638.1">
    <property type="nucleotide sequence ID" value="NZ_KK073874.1"/>
</dbReference>
<keyword evidence="3" id="KW-1185">Reference proteome</keyword>
<reference evidence="2 3" key="1">
    <citation type="submission" date="2013-07" db="EMBL/GenBank/DDBJ databases">
        <authorList>
            <consortium name="DOE Joint Genome Institute"/>
            <person name="Eisen J."/>
            <person name="Huntemann M."/>
            <person name="Han J."/>
            <person name="Chen A."/>
            <person name="Kyrpides N."/>
            <person name="Mavromatis K."/>
            <person name="Markowitz V."/>
            <person name="Palaniappan K."/>
            <person name="Ivanova N."/>
            <person name="Schaumberg A."/>
            <person name="Pati A."/>
            <person name="Liolios K."/>
            <person name="Nordberg H.P."/>
            <person name="Cantor M.N."/>
            <person name="Hua S.X."/>
            <person name="Woyke T."/>
        </authorList>
    </citation>
    <scope>NUCLEOTIDE SEQUENCE [LARGE SCALE GENOMIC DNA]</scope>
    <source>
        <strain evidence="2 3">DSM 44712</strain>
    </source>
</reference>
<organism evidence="2 3">
    <name type="scientific">Cryptosporangium arvum DSM 44712</name>
    <dbReference type="NCBI Taxonomy" id="927661"/>
    <lineage>
        <taxon>Bacteria</taxon>
        <taxon>Bacillati</taxon>
        <taxon>Actinomycetota</taxon>
        <taxon>Actinomycetes</taxon>
        <taxon>Cryptosporangiales</taxon>
        <taxon>Cryptosporangiaceae</taxon>
        <taxon>Cryptosporangium</taxon>
    </lineage>
</organism>
<dbReference type="Gene3D" id="3.40.50.11900">
    <property type="match status" value="1"/>
</dbReference>
<protein>
    <submittedName>
        <fullName evidence="2">Benzoyl-CoA reductase/2-hydroxyglutaryl-CoA dehydratase subunit, BcrC/BadD/HgdB</fullName>
    </submittedName>
</protein>
<dbReference type="AlphaFoldDB" id="A0A010ZVI6"/>
<dbReference type="Proteomes" id="UP000021053">
    <property type="component" value="Unassembled WGS sequence"/>
</dbReference>
<dbReference type="PANTHER" id="PTHR30548:SF1">
    <property type="entry name" value="DEHYDRATASE SUBUNIT MJ0007-RELATED"/>
    <property type="match status" value="1"/>
</dbReference>
<dbReference type="PANTHER" id="PTHR30548">
    <property type="entry name" value="2-HYDROXYGLUTARYL-COA DEHYDRATASE, D-COMPONENT-RELATED"/>
    <property type="match status" value="1"/>
</dbReference>
<comment type="caution">
    <text evidence="2">The sequence shown here is derived from an EMBL/GenBank/DDBJ whole genome shotgun (WGS) entry which is preliminary data.</text>
</comment>